<dbReference type="AlphaFoldDB" id="A0A3N4HM59"/>
<keyword evidence="1" id="KW-0175">Coiled coil</keyword>
<feature type="compositionally biased region" description="Low complexity" evidence="2">
    <location>
        <begin position="14"/>
        <end position="25"/>
    </location>
</feature>
<feature type="region of interest" description="Disordered" evidence="2">
    <location>
        <begin position="528"/>
        <end position="575"/>
    </location>
</feature>
<dbReference type="EMBL" id="ML119840">
    <property type="protein sequence ID" value="RPA72930.1"/>
    <property type="molecule type" value="Genomic_DNA"/>
</dbReference>
<feature type="coiled-coil region" evidence="1">
    <location>
        <begin position="456"/>
        <end position="490"/>
    </location>
</feature>
<protein>
    <submittedName>
        <fullName evidence="3">Uncharacterized protein</fullName>
    </submittedName>
</protein>
<feature type="compositionally biased region" description="Basic and acidic residues" evidence="2">
    <location>
        <begin position="57"/>
        <end position="66"/>
    </location>
</feature>
<accession>A0A3N4HM59</accession>
<proteinExistence type="predicted"/>
<name>A0A3N4HM59_ASCIM</name>
<gene>
    <name evidence="3" type="ORF">BJ508DRAFT_314306</name>
</gene>
<feature type="compositionally biased region" description="Polar residues" evidence="2">
    <location>
        <begin position="533"/>
        <end position="543"/>
    </location>
</feature>
<dbReference type="Proteomes" id="UP000275078">
    <property type="component" value="Unassembled WGS sequence"/>
</dbReference>
<feature type="region of interest" description="Disordered" evidence="2">
    <location>
        <begin position="331"/>
        <end position="378"/>
    </location>
</feature>
<feature type="region of interest" description="Disordered" evidence="2">
    <location>
        <begin position="1"/>
        <end position="70"/>
    </location>
</feature>
<keyword evidence="4" id="KW-1185">Reference proteome</keyword>
<evidence type="ECO:0000256" key="1">
    <source>
        <dbReference type="SAM" id="Coils"/>
    </source>
</evidence>
<feature type="compositionally biased region" description="Low complexity" evidence="2">
    <location>
        <begin position="42"/>
        <end position="54"/>
    </location>
</feature>
<evidence type="ECO:0000256" key="2">
    <source>
        <dbReference type="SAM" id="MobiDB-lite"/>
    </source>
</evidence>
<feature type="compositionally biased region" description="Polar residues" evidence="2">
    <location>
        <begin position="1"/>
        <end position="11"/>
    </location>
</feature>
<evidence type="ECO:0000313" key="3">
    <source>
        <dbReference type="EMBL" id="RPA72930.1"/>
    </source>
</evidence>
<feature type="compositionally biased region" description="Polar residues" evidence="2">
    <location>
        <begin position="363"/>
        <end position="378"/>
    </location>
</feature>
<sequence length="575" mass="63475">MASSIVESTYSRKGIAGTGIEETTGPLHHTIASSRDDIEFPSSSSMQDRSSSSSEVETTRLPEKPKMAGSLADKRHRITGLKSHMVEYAPSPGTANSNSTTLSFIWCPENFGGLSESKHPVVGQSVAFYKVNNGVGLPFDAGLQFLSEEEKTLHTGVAMVDKKRRSFMGWIRLFDIHILEGREKDFPHIKAYIRESHPFFWEKGGGVCASGLVEFFDYTIASVPVPLVPSSFGDDVFSMRGALPAYIESPTSGTTILSRPERFRKVIKEEDVTFSGDLLYGGDSQGSNPADIAYDQSDAAKKPGIVQPHMHGQTQAHGYSYAHAGKNCQHVHRWPGDESESSEPSHDPYQGTCESDGGRNESIKSTSGSSNTFKSTSRPQDVVKLKFKEEQFDSQVRSRPSAALNGSCTYTARPTIEYSHLPSNSPPVRHMSPYALPPASQSAHGYQGPRAQTYTEMQLGNVIKRLRTENANLKRKVRGLEDQLNLSQHSVVKVETYASELEAEMRHERDEKILRMFFPESSLPRGPAISRGRVSSNTLSNISRMPIKSSPPPRTPYGSDKMRAHGQGIRKFLQR</sequence>
<reference evidence="3 4" key="1">
    <citation type="journal article" date="2018" name="Nat. Ecol. Evol.">
        <title>Pezizomycetes genomes reveal the molecular basis of ectomycorrhizal truffle lifestyle.</title>
        <authorList>
            <person name="Murat C."/>
            <person name="Payen T."/>
            <person name="Noel B."/>
            <person name="Kuo A."/>
            <person name="Morin E."/>
            <person name="Chen J."/>
            <person name="Kohler A."/>
            <person name="Krizsan K."/>
            <person name="Balestrini R."/>
            <person name="Da Silva C."/>
            <person name="Montanini B."/>
            <person name="Hainaut M."/>
            <person name="Levati E."/>
            <person name="Barry K.W."/>
            <person name="Belfiori B."/>
            <person name="Cichocki N."/>
            <person name="Clum A."/>
            <person name="Dockter R.B."/>
            <person name="Fauchery L."/>
            <person name="Guy J."/>
            <person name="Iotti M."/>
            <person name="Le Tacon F."/>
            <person name="Lindquist E.A."/>
            <person name="Lipzen A."/>
            <person name="Malagnac F."/>
            <person name="Mello A."/>
            <person name="Molinier V."/>
            <person name="Miyauchi S."/>
            <person name="Poulain J."/>
            <person name="Riccioni C."/>
            <person name="Rubini A."/>
            <person name="Sitrit Y."/>
            <person name="Splivallo R."/>
            <person name="Traeger S."/>
            <person name="Wang M."/>
            <person name="Zifcakova L."/>
            <person name="Wipf D."/>
            <person name="Zambonelli A."/>
            <person name="Paolocci F."/>
            <person name="Nowrousian M."/>
            <person name="Ottonello S."/>
            <person name="Baldrian P."/>
            <person name="Spatafora J.W."/>
            <person name="Henrissat B."/>
            <person name="Nagy L.G."/>
            <person name="Aury J.M."/>
            <person name="Wincker P."/>
            <person name="Grigoriev I.V."/>
            <person name="Bonfante P."/>
            <person name="Martin F.M."/>
        </authorList>
    </citation>
    <scope>NUCLEOTIDE SEQUENCE [LARGE SCALE GENOMIC DNA]</scope>
    <source>
        <strain evidence="3 4">RN42</strain>
    </source>
</reference>
<organism evidence="3 4">
    <name type="scientific">Ascobolus immersus RN42</name>
    <dbReference type="NCBI Taxonomy" id="1160509"/>
    <lineage>
        <taxon>Eukaryota</taxon>
        <taxon>Fungi</taxon>
        <taxon>Dikarya</taxon>
        <taxon>Ascomycota</taxon>
        <taxon>Pezizomycotina</taxon>
        <taxon>Pezizomycetes</taxon>
        <taxon>Pezizales</taxon>
        <taxon>Ascobolaceae</taxon>
        <taxon>Ascobolus</taxon>
    </lineage>
</organism>
<evidence type="ECO:0000313" key="4">
    <source>
        <dbReference type="Proteomes" id="UP000275078"/>
    </source>
</evidence>